<reference evidence="1 2" key="1">
    <citation type="submission" date="2021-01" db="EMBL/GenBank/DDBJ databases">
        <title>Genome seq and assembly of Devosia sp. G19.</title>
        <authorList>
            <person name="Chhetri G."/>
        </authorList>
    </citation>
    <scope>NUCLEOTIDE SEQUENCE [LARGE SCALE GENOMIC DNA]</scope>
    <source>
        <strain evidence="1 2">G19</strain>
    </source>
</reference>
<dbReference type="Proteomes" id="UP000595460">
    <property type="component" value="Chromosome"/>
</dbReference>
<dbReference type="InterPro" id="IPR015018">
    <property type="entry name" value="DUF1905"/>
</dbReference>
<dbReference type="Pfam" id="PF08922">
    <property type="entry name" value="DUF1905"/>
    <property type="match status" value="1"/>
</dbReference>
<proteinExistence type="predicted"/>
<sequence>MEFAFETEIIEWRGPSPFFFAPVPATHVADISSAARRVSYGWGMIPVTAAIGDITFTTSLFPKDDGYLLPLKDAVRRQAGLTAGDSVTVTINIRPR</sequence>
<protein>
    <submittedName>
        <fullName evidence="1">DUF1905 domain-containing protein</fullName>
    </submittedName>
</protein>
<dbReference type="RefSeq" id="WP_201661857.1">
    <property type="nucleotide sequence ID" value="NZ_CP068047.1"/>
</dbReference>
<organism evidence="1 2">
    <name type="scientific">Devosia oryziradicis</name>
    <dbReference type="NCBI Taxonomy" id="2801335"/>
    <lineage>
        <taxon>Bacteria</taxon>
        <taxon>Pseudomonadati</taxon>
        <taxon>Pseudomonadota</taxon>
        <taxon>Alphaproteobacteria</taxon>
        <taxon>Hyphomicrobiales</taxon>
        <taxon>Devosiaceae</taxon>
        <taxon>Devosia</taxon>
    </lineage>
</organism>
<dbReference type="SUPFAM" id="SSF141694">
    <property type="entry name" value="AF2212/PG0164-like"/>
    <property type="match status" value="1"/>
</dbReference>
<gene>
    <name evidence="1" type="ORF">JI749_07790</name>
</gene>
<evidence type="ECO:0000313" key="1">
    <source>
        <dbReference type="EMBL" id="QQR37498.1"/>
    </source>
</evidence>
<keyword evidence="2" id="KW-1185">Reference proteome</keyword>
<name>A0ABX7C163_9HYPH</name>
<dbReference type="Gene3D" id="2.40.30.100">
    <property type="entry name" value="AF2212/PG0164-like"/>
    <property type="match status" value="1"/>
</dbReference>
<dbReference type="EMBL" id="CP068047">
    <property type="protein sequence ID" value="QQR37498.1"/>
    <property type="molecule type" value="Genomic_DNA"/>
</dbReference>
<accession>A0ABX7C163</accession>
<evidence type="ECO:0000313" key="2">
    <source>
        <dbReference type="Proteomes" id="UP000595460"/>
    </source>
</evidence>
<dbReference type="InterPro" id="IPR037079">
    <property type="entry name" value="AF2212/PG0164-like_sf"/>
</dbReference>